<feature type="signal peptide" evidence="1">
    <location>
        <begin position="1"/>
        <end position="20"/>
    </location>
</feature>
<dbReference type="EMBL" id="CAJJDO010000005">
    <property type="protein sequence ID" value="CAD8137182.1"/>
    <property type="molecule type" value="Genomic_DNA"/>
</dbReference>
<dbReference type="PANTHER" id="PTHR23208">
    <property type="entry name" value="LYSOZYME PROTEIN"/>
    <property type="match status" value="1"/>
</dbReference>
<name>A0A8S1SDP7_9CILI</name>
<dbReference type="OrthoDB" id="2251794at2759"/>
<protein>
    <submittedName>
        <fullName evidence="2">Uncharacterized protein</fullName>
    </submittedName>
</protein>
<keyword evidence="1" id="KW-0732">Signal</keyword>
<sequence>MRTSISIALVIFAYISTTLATLVLDLEAPFQNFTCFKSPGYSFVIVKGYKSHGSVDTEGYQNLMNTKAAGLISDVYFLPCKRMSLHNIYLYLVQNMELFGLVLNTIHTHGVNRIFQITQKTAYSFKTLLIYLQPKRDQQESIPLNINGQNLWDQPQLVPNLHLILFGMLIKTIIYPSVIMPNKLSVDGLNHPSNNIIITQMYVMLEKD</sequence>
<evidence type="ECO:0000256" key="1">
    <source>
        <dbReference type="SAM" id="SignalP"/>
    </source>
</evidence>
<organism evidence="2 3">
    <name type="scientific">Paramecium pentaurelia</name>
    <dbReference type="NCBI Taxonomy" id="43138"/>
    <lineage>
        <taxon>Eukaryota</taxon>
        <taxon>Sar</taxon>
        <taxon>Alveolata</taxon>
        <taxon>Ciliophora</taxon>
        <taxon>Intramacronucleata</taxon>
        <taxon>Oligohymenophorea</taxon>
        <taxon>Peniculida</taxon>
        <taxon>Parameciidae</taxon>
        <taxon>Paramecium</taxon>
    </lineage>
</organism>
<dbReference type="PANTHER" id="PTHR23208:SF36">
    <property type="entry name" value="LYSOZYME-RELATED"/>
    <property type="match status" value="1"/>
</dbReference>
<dbReference type="GO" id="GO:0007165">
    <property type="term" value="P:signal transduction"/>
    <property type="evidence" value="ECO:0007669"/>
    <property type="project" value="TreeGrafter"/>
</dbReference>
<proteinExistence type="predicted"/>
<keyword evidence="3" id="KW-1185">Reference proteome</keyword>
<feature type="chain" id="PRO_5035863636" evidence="1">
    <location>
        <begin position="21"/>
        <end position="208"/>
    </location>
</feature>
<accession>A0A8S1SDP7</accession>
<comment type="caution">
    <text evidence="2">The sequence shown here is derived from an EMBL/GenBank/DDBJ whole genome shotgun (WGS) entry which is preliminary data.</text>
</comment>
<dbReference type="Proteomes" id="UP000689195">
    <property type="component" value="Unassembled WGS sequence"/>
</dbReference>
<evidence type="ECO:0000313" key="3">
    <source>
        <dbReference type="Proteomes" id="UP000689195"/>
    </source>
</evidence>
<reference evidence="2" key="1">
    <citation type="submission" date="2021-01" db="EMBL/GenBank/DDBJ databases">
        <authorList>
            <consortium name="Genoscope - CEA"/>
            <person name="William W."/>
        </authorList>
    </citation>
    <scope>NUCLEOTIDE SEQUENCE</scope>
</reference>
<gene>
    <name evidence="2" type="ORF">PPENT_87.1.T0050544</name>
</gene>
<evidence type="ECO:0000313" key="2">
    <source>
        <dbReference type="EMBL" id="CAD8137182.1"/>
    </source>
</evidence>
<dbReference type="InterPro" id="IPR051595">
    <property type="entry name" value="GH25_Enzymes"/>
</dbReference>
<dbReference type="AlphaFoldDB" id="A0A8S1SDP7"/>